<dbReference type="EMBL" id="AZBU02000003">
    <property type="protein sequence ID" value="TKR86679.1"/>
    <property type="molecule type" value="Genomic_DNA"/>
</dbReference>
<keyword evidence="2" id="KW-1185">Reference proteome</keyword>
<evidence type="ECO:0000313" key="1">
    <source>
        <dbReference type="EMBL" id="TKR86679.1"/>
    </source>
</evidence>
<gene>
    <name evidence="1" type="ORF">L596_011220</name>
</gene>
<dbReference type="OrthoDB" id="2373987at2759"/>
<dbReference type="AlphaFoldDB" id="A0A4U5NT42"/>
<dbReference type="Proteomes" id="UP000298663">
    <property type="component" value="Unassembled WGS sequence"/>
</dbReference>
<reference evidence="1 2" key="2">
    <citation type="journal article" date="2019" name="G3 (Bethesda)">
        <title>Hybrid Assembly of the Genome of the Entomopathogenic Nematode Steinernema carpocapsae Identifies the X-Chromosome.</title>
        <authorList>
            <person name="Serra L."/>
            <person name="Macchietto M."/>
            <person name="Macias-Munoz A."/>
            <person name="McGill C.J."/>
            <person name="Rodriguez I.M."/>
            <person name="Rodriguez B."/>
            <person name="Murad R."/>
            <person name="Mortazavi A."/>
        </authorList>
    </citation>
    <scope>NUCLEOTIDE SEQUENCE [LARGE SCALE GENOMIC DNA]</scope>
    <source>
        <strain evidence="1 2">ALL</strain>
    </source>
</reference>
<sequence>MGNECRADPVINSRLDRFETVWNEALKETFSSQRRSPAVHCQATVGSSLLAMTTIHRRPPQVRLAKKPAIFPSPEWTLTDETLSEIAKFRAAVFAKDFDRVKAILNSLTSSFTNQNFAAVVSFGKPQPFAYSAHTFTHS</sequence>
<accession>A0A4U5NT42</accession>
<proteinExistence type="predicted"/>
<evidence type="ECO:0000313" key="2">
    <source>
        <dbReference type="Proteomes" id="UP000298663"/>
    </source>
</evidence>
<organism evidence="1 2">
    <name type="scientific">Steinernema carpocapsae</name>
    <name type="common">Entomopathogenic nematode</name>
    <dbReference type="NCBI Taxonomy" id="34508"/>
    <lineage>
        <taxon>Eukaryota</taxon>
        <taxon>Metazoa</taxon>
        <taxon>Ecdysozoa</taxon>
        <taxon>Nematoda</taxon>
        <taxon>Chromadorea</taxon>
        <taxon>Rhabditida</taxon>
        <taxon>Tylenchina</taxon>
        <taxon>Panagrolaimomorpha</taxon>
        <taxon>Strongyloidoidea</taxon>
        <taxon>Steinernematidae</taxon>
        <taxon>Steinernema</taxon>
    </lineage>
</organism>
<protein>
    <submittedName>
        <fullName evidence="1">Uncharacterized protein</fullName>
    </submittedName>
</protein>
<reference evidence="1 2" key="1">
    <citation type="journal article" date="2015" name="Genome Biol.">
        <title>Comparative genomics of Steinernema reveals deeply conserved gene regulatory networks.</title>
        <authorList>
            <person name="Dillman A.R."/>
            <person name="Macchietto M."/>
            <person name="Porter C.F."/>
            <person name="Rogers A."/>
            <person name="Williams B."/>
            <person name="Antoshechkin I."/>
            <person name="Lee M.M."/>
            <person name="Goodwin Z."/>
            <person name="Lu X."/>
            <person name="Lewis E.E."/>
            <person name="Goodrich-Blair H."/>
            <person name="Stock S.P."/>
            <person name="Adams B.J."/>
            <person name="Sternberg P.W."/>
            <person name="Mortazavi A."/>
        </authorList>
    </citation>
    <scope>NUCLEOTIDE SEQUENCE [LARGE SCALE GENOMIC DNA]</scope>
    <source>
        <strain evidence="1 2">ALL</strain>
    </source>
</reference>
<comment type="caution">
    <text evidence="1">The sequence shown here is derived from an EMBL/GenBank/DDBJ whole genome shotgun (WGS) entry which is preliminary data.</text>
</comment>
<name>A0A4U5NT42_STECR</name>